<feature type="transmembrane region" description="Helical" evidence="1">
    <location>
        <begin position="240"/>
        <end position="262"/>
    </location>
</feature>
<organism evidence="4 5">
    <name type="scientific">Alkalicoccobacillus porphyridii</name>
    <dbReference type="NCBI Taxonomy" id="2597270"/>
    <lineage>
        <taxon>Bacteria</taxon>
        <taxon>Bacillati</taxon>
        <taxon>Bacillota</taxon>
        <taxon>Bacilli</taxon>
        <taxon>Bacillales</taxon>
        <taxon>Bacillaceae</taxon>
        <taxon>Alkalicoccobacillus</taxon>
    </lineage>
</organism>
<keyword evidence="5" id="KW-1185">Reference proteome</keyword>
<feature type="domain" description="DUF1648" evidence="2">
    <location>
        <begin position="151"/>
        <end position="198"/>
    </location>
</feature>
<evidence type="ECO:0000259" key="2">
    <source>
        <dbReference type="Pfam" id="PF07853"/>
    </source>
</evidence>
<dbReference type="Pfam" id="PF19124">
    <property type="entry name" value="DUF5808"/>
    <property type="match status" value="1"/>
</dbReference>
<dbReference type="PANTHER" id="PTHR37810:SF9">
    <property type="entry name" value="MEMBRANE PROTEIN"/>
    <property type="match status" value="1"/>
</dbReference>
<dbReference type="Pfam" id="PF07853">
    <property type="entry name" value="DUF1648"/>
    <property type="match status" value="1"/>
</dbReference>
<protein>
    <submittedName>
        <fullName evidence="4">DUF1648 domain-containing protein</fullName>
    </submittedName>
</protein>
<dbReference type="PANTHER" id="PTHR37810">
    <property type="entry name" value="IMMUNITY PROTEIN SDPI"/>
    <property type="match status" value="1"/>
</dbReference>
<dbReference type="GO" id="GO:0009636">
    <property type="term" value="P:response to toxic substance"/>
    <property type="evidence" value="ECO:0007669"/>
    <property type="project" value="TreeGrafter"/>
</dbReference>
<feature type="transmembrane region" description="Helical" evidence="1">
    <location>
        <begin position="85"/>
        <end position="106"/>
    </location>
</feature>
<dbReference type="AlphaFoldDB" id="A0A554A176"/>
<feature type="transmembrane region" description="Helical" evidence="1">
    <location>
        <begin position="143"/>
        <end position="163"/>
    </location>
</feature>
<sequence>MTTSTLIIVLSLVLLPIALILSVIPYLTRRTESFGVSIPESVYDSTPLQTMRKRYVQYMALLTVLLVGGFIGVGTWITLTEESLSLVFAAVILLFLILSFVVYLRFHTEMKQMKKEANWAQDKTQKVVIRTDFRSQKLTYSNLWYGLPFALTIITTLLTALFYDRLPNILPMQMNFAGEVTNAVEKSYRTAFLLPIMQSYLILLFIFINTMIAKSKQQLQADEPDKSFQQLKLFRRRWSLFLLFTSTLLTLMFSFMQWTYFYPQNQQLVTIISLIISGIILIAALVLSFSTGQSGSRIRTAESEHTDSVDRDDDRYWKLGQIYFNPSDPALFLEKRFGVGWTVNFARPTAWILIIGIIASAAGLPILLTM</sequence>
<evidence type="ECO:0000313" key="4">
    <source>
        <dbReference type="EMBL" id="TSB47448.1"/>
    </source>
</evidence>
<dbReference type="RefSeq" id="WP_143847947.1">
    <property type="nucleotide sequence ID" value="NZ_VLXZ01000003.1"/>
</dbReference>
<reference evidence="4 5" key="1">
    <citation type="submission" date="2019-07" db="EMBL/GenBank/DDBJ databases">
        <authorList>
            <person name="Park Y.J."/>
            <person name="Jeong S.E."/>
            <person name="Jung H.S."/>
        </authorList>
    </citation>
    <scope>NUCLEOTIDE SEQUENCE [LARGE SCALE GENOMIC DNA]</scope>
    <source>
        <strain evidence="5">P16(2019)</strain>
    </source>
</reference>
<dbReference type="PIRSF" id="PIRSF032908">
    <property type="entry name" value="UCP032908"/>
    <property type="match status" value="1"/>
</dbReference>
<keyword evidence="1" id="KW-0472">Membrane</keyword>
<dbReference type="EMBL" id="VLXZ01000003">
    <property type="protein sequence ID" value="TSB47448.1"/>
    <property type="molecule type" value="Genomic_DNA"/>
</dbReference>
<keyword evidence="1" id="KW-1133">Transmembrane helix</keyword>
<dbReference type="OrthoDB" id="157646at2"/>
<comment type="caution">
    <text evidence="4">The sequence shown here is derived from an EMBL/GenBank/DDBJ whole genome shotgun (WGS) entry which is preliminary data.</text>
</comment>
<dbReference type="InterPro" id="IPR043831">
    <property type="entry name" value="DUF5808"/>
</dbReference>
<name>A0A554A176_9BACI</name>
<evidence type="ECO:0000313" key="5">
    <source>
        <dbReference type="Proteomes" id="UP000318521"/>
    </source>
</evidence>
<feature type="transmembrane region" description="Helical" evidence="1">
    <location>
        <begin position="192"/>
        <end position="212"/>
    </location>
</feature>
<keyword evidence="1" id="KW-0812">Transmembrane</keyword>
<accession>A0A554A176</accession>
<dbReference type="Proteomes" id="UP000318521">
    <property type="component" value="Unassembled WGS sequence"/>
</dbReference>
<gene>
    <name evidence="4" type="ORF">FN960_06855</name>
</gene>
<evidence type="ECO:0000256" key="1">
    <source>
        <dbReference type="SAM" id="Phobius"/>
    </source>
</evidence>
<dbReference type="InterPro" id="IPR012867">
    <property type="entry name" value="DUF1648"/>
</dbReference>
<feature type="transmembrane region" description="Helical" evidence="1">
    <location>
        <begin position="58"/>
        <end position="79"/>
    </location>
</feature>
<feature type="transmembrane region" description="Helical" evidence="1">
    <location>
        <begin position="350"/>
        <end position="368"/>
    </location>
</feature>
<feature type="domain" description="DUF5808" evidence="3">
    <location>
        <begin position="326"/>
        <end position="351"/>
    </location>
</feature>
<feature type="transmembrane region" description="Helical" evidence="1">
    <location>
        <begin position="6"/>
        <end position="27"/>
    </location>
</feature>
<evidence type="ECO:0000259" key="3">
    <source>
        <dbReference type="Pfam" id="PF19124"/>
    </source>
</evidence>
<proteinExistence type="predicted"/>
<feature type="transmembrane region" description="Helical" evidence="1">
    <location>
        <begin position="268"/>
        <end position="289"/>
    </location>
</feature>
<dbReference type="InterPro" id="IPR014574">
    <property type="entry name" value="UCP032908"/>
</dbReference>